<accession>A0A955J1H0</accession>
<dbReference type="EMBL" id="JAGQNX010000026">
    <property type="protein sequence ID" value="MCA9308059.1"/>
    <property type="molecule type" value="Genomic_DNA"/>
</dbReference>
<gene>
    <name evidence="3" type="ORF">KC980_00970</name>
</gene>
<reference evidence="3" key="1">
    <citation type="submission" date="2020-04" db="EMBL/GenBank/DDBJ databases">
        <authorList>
            <person name="Zhang T."/>
        </authorList>
    </citation>
    <scope>NUCLEOTIDE SEQUENCE</scope>
    <source>
        <strain evidence="3">HKST-UBA79</strain>
    </source>
</reference>
<dbReference type="Proteomes" id="UP000740557">
    <property type="component" value="Unassembled WGS sequence"/>
</dbReference>
<protein>
    <submittedName>
        <fullName evidence="3">Protease complex subunit PrcB family protein</fullName>
    </submittedName>
</protein>
<dbReference type="AlphaFoldDB" id="A0A955J1H0"/>
<keyword evidence="3" id="KW-0645">Protease</keyword>
<dbReference type="InterPro" id="IPR025748">
    <property type="entry name" value="PrcB_C_dom"/>
</dbReference>
<keyword evidence="1" id="KW-1133">Transmembrane helix</keyword>
<feature type="transmembrane region" description="Helical" evidence="1">
    <location>
        <begin position="20"/>
        <end position="41"/>
    </location>
</feature>
<organism evidence="3 4">
    <name type="scientific">candidate division WWE3 bacterium</name>
    <dbReference type="NCBI Taxonomy" id="2053526"/>
    <lineage>
        <taxon>Bacteria</taxon>
        <taxon>Katanobacteria</taxon>
    </lineage>
</organism>
<dbReference type="Pfam" id="PF14343">
    <property type="entry name" value="PrcB_C"/>
    <property type="match status" value="1"/>
</dbReference>
<name>A0A955J1H0_UNCKA</name>
<reference evidence="3" key="2">
    <citation type="journal article" date="2021" name="Microbiome">
        <title>Successional dynamics and alternative stable states in a saline activated sludge microbial community over 9 years.</title>
        <authorList>
            <person name="Wang Y."/>
            <person name="Ye J."/>
            <person name="Ju F."/>
            <person name="Liu L."/>
            <person name="Boyd J.A."/>
            <person name="Deng Y."/>
            <person name="Parks D.H."/>
            <person name="Jiang X."/>
            <person name="Yin X."/>
            <person name="Woodcroft B.J."/>
            <person name="Tyson G.W."/>
            <person name="Hugenholtz P."/>
            <person name="Polz M.F."/>
            <person name="Zhang T."/>
        </authorList>
    </citation>
    <scope>NUCLEOTIDE SEQUENCE</scope>
    <source>
        <strain evidence="3">HKST-UBA79</strain>
    </source>
</reference>
<proteinExistence type="predicted"/>
<evidence type="ECO:0000259" key="2">
    <source>
        <dbReference type="Pfam" id="PF14343"/>
    </source>
</evidence>
<keyword evidence="1" id="KW-0472">Membrane</keyword>
<comment type="caution">
    <text evidence="3">The sequence shown here is derived from an EMBL/GenBank/DDBJ whole genome shotgun (WGS) entry which is preliminary data.</text>
</comment>
<keyword evidence="1" id="KW-0812">Transmembrane</keyword>
<feature type="non-terminal residue" evidence="3">
    <location>
        <position position="172"/>
    </location>
</feature>
<keyword evidence="3" id="KW-0378">Hydrolase</keyword>
<dbReference type="GO" id="GO:0006508">
    <property type="term" value="P:proteolysis"/>
    <property type="evidence" value="ECO:0007669"/>
    <property type="project" value="UniProtKB-KW"/>
</dbReference>
<evidence type="ECO:0000313" key="3">
    <source>
        <dbReference type="EMBL" id="MCA9308059.1"/>
    </source>
</evidence>
<feature type="domain" description="PrcB C-terminal" evidence="2">
    <location>
        <begin position="113"/>
        <end position="160"/>
    </location>
</feature>
<dbReference type="GO" id="GO:0008233">
    <property type="term" value="F:peptidase activity"/>
    <property type="evidence" value="ECO:0007669"/>
    <property type="project" value="UniProtKB-KW"/>
</dbReference>
<sequence>MEQNTNYIELINNEHGASKLYISILPIVILVLLVLGLGYFLTEGEVDLPWKSTNRLDVERIEGYPTNILTSNQVTKKREIIKSQEDLDNFINSIDSAGVVKAPQGVDFEDNFVIAVATETLNTDGYRLKVHRIYLDDKDNSLLVQVEETEPGKTCEVSEVTNVAVDLAVIEK</sequence>
<evidence type="ECO:0000313" key="4">
    <source>
        <dbReference type="Proteomes" id="UP000740557"/>
    </source>
</evidence>
<evidence type="ECO:0000256" key="1">
    <source>
        <dbReference type="SAM" id="Phobius"/>
    </source>
</evidence>